<protein>
    <submittedName>
        <fullName evidence="4">Ankyrin repeat protein</fullName>
    </submittedName>
</protein>
<sequence length="184" mass="20208">MLQYRHPTVEEVQKLLTPANLHSVDKQNATLLHAACGAGNLPAAQYLNGQGLSLTALTSNKETLLHLAVLSGNKELIQWLIETQQIDINARNTWGETALDRVARRNEEVVELLVRNGAETSFKNSDTQPPDFCPDDEESAPDALFIAGKLPPSKLTGKRALFFPPQSTSEEKIAKIEHPAATFK</sequence>
<keyword evidence="1" id="KW-0677">Repeat</keyword>
<dbReference type="Pfam" id="PF00023">
    <property type="entry name" value="Ank"/>
    <property type="match status" value="1"/>
</dbReference>
<dbReference type="KEGG" id="ladl:NCTC12735_01695"/>
<dbReference type="PANTHER" id="PTHR24180">
    <property type="entry name" value="CYCLIN-DEPENDENT KINASE INHIBITOR 2C-RELATED"/>
    <property type="match status" value="1"/>
</dbReference>
<reference evidence="3 5" key="1">
    <citation type="submission" date="2015-11" db="EMBL/GenBank/DDBJ databases">
        <title>Identification of large and diverse effector repertoires of 38 Legionella species.</title>
        <authorList>
            <person name="Burstein D."/>
            <person name="Amaro F."/>
            <person name="Zusman T."/>
            <person name="Lifshitz Z."/>
            <person name="Cohen O."/>
            <person name="Gilbert J.A."/>
            <person name="Pupko T."/>
            <person name="Shuman H.A."/>
            <person name="Segal G."/>
        </authorList>
    </citation>
    <scope>NUCLEOTIDE SEQUENCE [LARGE SCALE GENOMIC DNA]</scope>
    <source>
        <strain evidence="3 5">1762-AUS-E</strain>
    </source>
</reference>
<dbReference type="InterPro" id="IPR002110">
    <property type="entry name" value="Ankyrin_rpt"/>
</dbReference>
<name>A0A0W0R2M0_9GAMM</name>
<dbReference type="InterPro" id="IPR036770">
    <property type="entry name" value="Ankyrin_rpt-contain_sf"/>
</dbReference>
<evidence type="ECO:0000313" key="6">
    <source>
        <dbReference type="Proteomes" id="UP000281170"/>
    </source>
</evidence>
<keyword evidence="5" id="KW-1185">Reference proteome</keyword>
<keyword evidence="4" id="KW-0614">Plasmid</keyword>
<dbReference type="InterPro" id="IPR051637">
    <property type="entry name" value="Ank_repeat_dom-contain_49"/>
</dbReference>
<dbReference type="EMBL" id="LR134433">
    <property type="protein sequence ID" value="VEH86049.1"/>
    <property type="molecule type" value="Genomic_DNA"/>
</dbReference>
<keyword evidence="2" id="KW-0040">ANK repeat</keyword>
<dbReference type="OrthoDB" id="5650428at2"/>
<evidence type="ECO:0000256" key="1">
    <source>
        <dbReference type="ARBA" id="ARBA00022737"/>
    </source>
</evidence>
<dbReference type="PANTHER" id="PTHR24180:SF45">
    <property type="entry name" value="POLY [ADP-RIBOSE] POLYMERASE TANKYRASE"/>
    <property type="match status" value="1"/>
</dbReference>
<dbReference type="STRING" id="45056.Lade_1323"/>
<dbReference type="AlphaFoldDB" id="A0A0W0R2M0"/>
<dbReference type="RefSeq" id="WP_058462410.1">
    <property type="nucleotide sequence ID" value="NZ_CAAAHS010000017.1"/>
</dbReference>
<dbReference type="PATRIC" id="fig|45056.6.peg.1367"/>
<dbReference type="EMBL" id="LNKA01000002">
    <property type="protein sequence ID" value="KTC65301.1"/>
    <property type="molecule type" value="Genomic_DNA"/>
</dbReference>
<dbReference type="Proteomes" id="UP000281170">
    <property type="component" value="Plasmid 24"/>
</dbReference>
<evidence type="ECO:0000313" key="3">
    <source>
        <dbReference type="EMBL" id="KTC65301.1"/>
    </source>
</evidence>
<evidence type="ECO:0000256" key="2">
    <source>
        <dbReference type="ARBA" id="ARBA00023043"/>
    </source>
</evidence>
<evidence type="ECO:0000313" key="5">
    <source>
        <dbReference type="Proteomes" id="UP000054859"/>
    </source>
</evidence>
<geneLocation type="plasmid" evidence="4 6">
    <name>24</name>
</geneLocation>
<dbReference type="SMART" id="SM00248">
    <property type="entry name" value="ANK"/>
    <property type="match status" value="3"/>
</dbReference>
<reference evidence="4 6" key="2">
    <citation type="submission" date="2018-12" db="EMBL/GenBank/DDBJ databases">
        <authorList>
            <consortium name="Pathogen Informatics"/>
        </authorList>
    </citation>
    <scope>NUCLEOTIDE SEQUENCE [LARGE SCALE GENOMIC DNA]</scope>
    <source>
        <strain evidence="4 6">NCTC12735</strain>
        <plasmid evidence="6">24</plasmid>
    </source>
</reference>
<dbReference type="Proteomes" id="UP000054859">
    <property type="component" value="Unassembled WGS sequence"/>
</dbReference>
<dbReference type="SUPFAM" id="SSF48403">
    <property type="entry name" value="Ankyrin repeat"/>
    <property type="match status" value="1"/>
</dbReference>
<accession>A0A0W0R2M0</accession>
<evidence type="ECO:0000313" key="4">
    <source>
        <dbReference type="EMBL" id="VEH86049.1"/>
    </source>
</evidence>
<proteinExistence type="predicted"/>
<gene>
    <name evidence="3" type="ORF">Lade_1323</name>
    <name evidence="4" type="ORF">NCTC12735_01695</name>
</gene>
<dbReference type="Gene3D" id="1.25.40.20">
    <property type="entry name" value="Ankyrin repeat-containing domain"/>
    <property type="match status" value="1"/>
</dbReference>
<dbReference type="Pfam" id="PF12796">
    <property type="entry name" value="Ank_2"/>
    <property type="match status" value="1"/>
</dbReference>
<organism evidence="3 5">
    <name type="scientific">Legionella adelaidensis</name>
    <dbReference type="NCBI Taxonomy" id="45056"/>
    <lineage>
        <taxon>Bacteria</taxon>
        <taxon>Pseudomonadati</taxon>
        <taxon>Pseudomonadota</taxon>
        <taxon>Gammaproteobacteria</taxon>
        <taxon>Legionellales</taxon>
        <taxon>Legionellaceae</taxon>
        <taxon>Legionella</taxon>
    </lineage>
</organism>